<accession>A0A8J6L9X8</accession>
<dbReference type="EMBL" id="JABDTM020024576">
    <property type="protein sequence ID" value="KAH0814149.1"/>
    <property type="molecule type" value="Genomic_DNA"/>
</dbReference>
<protein>
    <submittedName>
        <fullName evidence="1">Uncharacterized protein</fullName>
    </submittedName>
</protein>
<comment type="caution">
    <text evidence="1">The sequence shown here is derived from an EMBL/GenBank/DDBJ whole genome shotgun (WGS) entry which is preliminary data.</text>
</comment>
<keyword evidence="2" id="KW-1185">Reference proteome</keyword>
<dbReference type="AlphaFoldDB" id="A0A8J6L9X8"/>
<gene>
    <name evidence="1" type="ORF">GEV33_008644</name>
</gene>
<reference evidence="1" key="2">
    <citation type="submission" date="2021-08" db="EMBL/GenBank/DDBJ databases">
        <authorList>
            <person name="Eriksson T."/>
        </authorList>
    </citation>
    <scope>NUCLEOTIDE SEQUENCE</scope>
    <source>
        <strain evidence="1">Stoneville</strain>
        <tissue evidence="1">Whole head</tissue>
    </source>
</reference>
<reference evidence="1" key="1">
    <citation type="journal article" date="2020" name="J Insects Food Feed">
        <title>The yellow mealworm (Tenebrio molitor) genome: a resource for the emerging insects as food and feed industry.</title>
        <authorList>
            <person name="Eriksson T."/>
            <person name="Andere A."/>
            <person name="Kelstrup H."/>
            <person name="Emery V."/>
            <person name="Picard C."/>
        </authorList>
    </citation>
    <scope>NUCLEOTIDE SEQUENCE</scope>
    <source>
        <strain evidence="1">Stoneville</strain>
        <tissue evidence="1">Whole head</tissue>
    </source>
</reference>
<evidence type="ECO:0000313" key="2">
    <source>
        <dbReference type="Proteomes" id="UP000719412"/>
    </source>
</evidence>
<evidence type="ECO:0000313" key="1">
    <source>
        <dbReference type="EMBL" id="KAH0814149.1"/>
    </source>
</evidence>
<dbReference type="Proteomes" id="UP000719412">
    <property type="component" value="Unassembled WGS sequence"/>
</dbReference>
<proteinExistence type="predicted"/>
<name>A0A8J6L9X8_TENMO</name>
<organism evidence="1 2">
    <name type="scientific">Tenebrio molitor</name>
    <name type="common">Yellow mealworm beetle</name>
    <dbReference type="NCBI Taxonomy" id="7067"/>
    <lineage>
        <taxon>Eukaryota</taxon>
        <taxon>Metazoa</taxon>
        <taxon>Ecdysozoa</taxon>
        <taxon>Arthropoda</taxon>
        <taxon>Hexapoda</taxon>
        <taxon>Insecta</taxon>
        <taxon>Pterygota</taxon>
        <taxon>Neoptera</taxon>
        <taxon>Endopterygota</taxon>
        <taxon>Coleoptera</taxon>
        <taxon>Polyphaga</taxon>
        <taxon>Cucujiformia</taxon>
        <taxon>Tenebrionidae</taxon>
        <taxon>Tenebrio</taxon>
    </lineage>
</organism>
<sequence>MKTSSGGLCGPRGRCQVALPPSPGRINGYNGRPRHKAQDATKCSQDIGFGLDPSGYSGRRLRGCGSGTNGGVVAAGGAFEMADCTAAVSDPVVKWRRTGAFAPAAGGRRARCRNVLCGFYGSNDHANTVVTQHRSHLAGQKRPLVRPDLNRFENSIADGRQRHPTGGNFTPVPCLERTRDNPVVDVDVSSPKLPQINLIRTFETQQALKAVHNSEIYNF</sequence>